<dbReference type="HOGENOM" id="CLU_2003584_0_0_1"/>
<dbReference type="InParanoid" id="V5FYJ4"/>
<dbReference type="Proteomes" id="UP000018001">
    <property type="component" value="Unassembled WGS sequence"/>
</dbReference>
<dbReference type="AlphaFoldDB" id="V5FYJ4"/>
<protein>
    <submittedName>
        <fullName evidence="1">Aldehyde reductase (GliO), putative</fullName>
    </submittedName>
</protein>
<proteinExistence type="predicted"/>
<comment type="caution">
    <text evidence="1">The sequence shown here is derived from an EMBL/GenBank/DDBJ whole genome shotgun (WGS) entry which is preliminary data.</text>
</comment>
<accession>V5FYJ4</accession>
<dbReference type="OrthoDB" id="48988at2759"/>
<name>V5FYJ4_BYSSN</name>
<evidence type="ECO:0000313" key="1">
    <source>
        <dbReference type="EMBL" id="GAD93687.1"/>
    </source>
</evidence>
<reference evidence="2" key="1">
    <citation type="journal article" date="2014" name="Genome Announc.">
        <title>Draft genome sequence of the formaldehyde-resistant fungus Byssochlamys spectabilis No. 5 (anamorph Paecilomyces variotii No. 5) (NBRC109023).</title>
        <authorList>
            <person name="Oka T."/>
            <person name="Ekino K."/>
            <person name="Fukuda K."/>
            <person name="Nomura Y."/>
        </authorList>
    </citation>
    <scope>NUCLEOTIDE SEQUENCE [LARGE SCALE GENOMIC DNA]</scope>
    <source>
        <strain evidence="2">No. 5 / NBRC 109023</strain>
    </source>
</reference>
<gene>
    <name evidence="1" type="ORF">PVAR5_2301</name>
</gene>
<sequence length="124" mass="13848">MVLTIDNLKIIFGGAGLVTKYGITAEKAEEILKALKQEGIRDIDGARRFSITYHSYLKPEHGDAIIIGSKYRTQLATTLAYLKNGPLCPEDVDRVNDLWKVIGNEAILDNFNNFIPKQSEYSTS</sequence>
<dbReference type="EMBL" id="BAUL01000063">
    <property type="protein sequence ID" value="GAD93687.1"/>
    <property type="molecule type" value="Genomic_DNA"/>
</dbReference>
<organism evidence="1 2">
    <name type="scientific">Byssochlamys spectabilis (strain No. 5 / NBRC 109023)</name>
    <name type="common">Paecilomyces variotii</name>
    <dbReference type="NCBI Taxonomy" id="1356009"/>
    <lineage>
        <taxon>Eukaryota</taxon>
        <taxon>Fungi</taxon>
        <taxon>Dikarya</taxon>
        <taxon>Ascomycota</taxon>
        <taxon>Pezizomycotina</taxon>
        <taxon>Eurotiomycetes</taxon>
        <taxon>Eurotiomycetidae</taxon>
        <taxon>Eurotiales</taxon>
        <taxon>Thermoascaceae</taxon>
        <taxon>Paecilomyces</taxon>
    </lineage>
</organism>
<keyword evidence="2" id="KW-1185">Reference proteome</keyword>
<evidence type="ECO:0000313" key="2">
    <source>
        <dbReference type="Proteomes" id="UP000018001"/>
    </source>
</evidence>